<evidence type="ECO:0000256" key="1">
    <source>
        <dbReference type="ARBA" id="ARBA00006432"/>
    </source>
</evidence>
<evidence type="ECO:0000256" key="5">
    <source>
        <dbReference type="SAM" id="Phobius"/>
    </source>
</evidence>
<proteinExistence type="inferred from homology"/>
<keyword evidence="8" id="KW-1185">Reference proteome</keyword>
<dbReference type="InterPro" id="IPR011701">
    <property type="entry name" value="MFS"/>
</dbReference>
<sequence length="1180" mass="126131">MPYQYQKRPLIRSRRFLPLFVTQFFAAFSDNFLKNSLVFLILAYIAAGTNGYAPEGGSHALITLAGAVFIAPFLLFSAVAGEIADRFDKALVARVLKFAELGFAALAVTGMALGSIPLLMVTLFLFGTGSAFFGPVKYSILPDHLRKSELPAANAWMQGGTFTAILGGTLLAGVLFAVGRADAPVFGSLIVAFSLIAWIASCLIPRTGRAQPDLSVDWNIARSTGRLLRELGAERRLLVTALMVSWCWFTGAIVLSLLAPLVQGPMGGTPLVVALFLAAFTVAVACGSAVAAWLSAGRIVLLQATIGTLIIGGACVDMGLAAGALGAVSAAAAGPVEFFARAGSVHIGVDLVLAGIGGGFLVVPSFAALQAWAHPERRARVVAANNVLNAGFMTLGGFGVAGLQALGVSFGALLAGLGILSLVAAVLMVRFLPTSLFRDFTSILLRAFYGLEVTGMENLEKAGPAPILAFNHVSFLDALLANVVCDTGRIREPVLAINADVANRWWLKPFLRGLTVFPLDPTHPMATRTLIHLVQEGRPLVIFPEGRITVTGSLMKVYDGAAMIAEKTGSMIVPVKIEGLERSFFSRLTAMQTRKQWFPKVRVKVTAPVRLNIDPALKGSARWQAASGALYRLMSDLMFSTSFRTGTVFEEVVRTGHLYGMGRLACEDPNVGAMTYGRLLTAVRVLGSKLHKRFRGENTLGFLLPNACGSFVTFLAIISTGRTPAMLNFTAGVANLVSACEVSQTRTVLTSRAFIEQARLEALVEGLEAAGLNVVYLDDIRTTVSAWDKIRGLLMRNRRVGPRRVSGDAVAILFTSGSEGKPKGVVLTHANMMANVAQAAARIDFHNGDKVFNVLPMFHAFGLTLGTVLPVVSGVPVYLYPSPLHYHLIPEAVYASSATILFGTDTFVAGYGRSAHPYDFHSVRYCIVGAEPVKRSTRELFMNKFGIRILEGYGVTECAPVLALNTPMYNRPGTVGKLLPGVEWRLEPVEDVEEGGRLVVRGSSVMAGYLLADEPGVLKPPPDGWHDTGDIVTVDDEGYVTIVGRARRFAKIGGEMVSLAAVETLIDELWPGVPRGVVAVADPRKGERLVLVTEYEEANRGDLLKFARQKGVSELSVPSRIIVGSVPVLGSGKTDYTSLKAYAEQSLKQEELLKMARETKISAVSTSGDARDLQGKAANS</sequence>
<name>A0A8J6YLV1_9PROT</name>
<dbReference type="Pfam" id="PF01553">
    <property type="entry name" value="Acyltransferase"/>
    <property type="match status" value="1"/>
</dbReference>
<dbReference type="InterPro" id="IPR045851">
    <property type="entry name" value="AMP-bd_C_sf"/>
</dbReference>
<dbReference type="GO" id="GO:0022857">
    <property type="term" value="F:transmembrane transporter activity"/>
    <property type="evidence" value="ECO:0007669"/>
    <property type="project" value="InterPro"/>
</dbReference>
<keyword evidence="4 5" id="KW-0472">Membrane</keyword>
<keyword evidence="2 5" id="KW-0812">Transmembrane</keyword>
<comment type="caution">
    <text evidence="7">The sequence shown here is derived from an EMBL/GenBank/DDBJ whole genome shotgun (WGS) entry which is preliminary data.</text>
</comment>
<dbReference type="Gene3D" id="1.20.1250.20">
    <property type="entry name" value="MFS general substrate transporter like domains"/>
    <property type="match status" value="1"/>
</dbReference>
<dbReference type="PANTHER" id="PTHR43201:SF8">
    <property type="entry name" value="ACYL-COA SYNTHETASE FAMILY MEMBER 3"/>
    <property type="match status" value="1"/>
</dbReference>
<feature type="transmembrane region" description="Helical" evidence="5">
    <location>
        <begin position="381"/>
        <end position="403"/>
    </location>
</feature>
<dbReference type="Pfam" id="PF00501">
    <property type="entry name" value="AMP-binding"/>
    <property type="match status" value="1"/>
</dbReference>
<dbReference type="CDD" id="cd06173">
    <property type="entry name" value="MFS_MefA_like"/>
    <property type="match status" value="1"/>
</dbReference>
<dbReference type="AlphaFoldDB" id="A0A8J6YLV1"/>
<dbReference type="InterPro" id="IPR036259">
    <property type="entry name" value="MFS_trans_sf"/>
</dbReference>
<dbReference type="InterPro" id="IPR002123">
    <property type="entry name" value="Plipid/glycerol_acylTrfase"/>
</dbReference>
<feature type="domain" description="Phospholipid/glycerol acyltransferase" evidence="6">
    <location>
        <begin position="466"/>
        <end position="580"/>
    </location>
</feature>
<feature type="transmembrane region" description="Helical" evidence="5">
    <location>
        <begin position="237"/>
        <end position="259"/>
    </location>
</feature>
<feature type="transmembrane region" description="Helical" evidence="5">
    <location>
        <begin position="409"/>
        <end position="432"/>
    </location>
</feature>
<gene>
    <name evidence="7" type="ORF">IHV25_00685</name>
</gene>
<dbReference type="CDD" id="cd07989">
    <property type="entry name" value="LPLAT_AGPAT-like"/>
    <property type="match status" value="1"/>
</dbReference>
<evidence type="ECO:0000259" key="6">
    <source>
        <dbReference type="SMART" id="SM00563"/>
    </source>
</evidence>
<dbReference type="Gene3D" id="3.40.50.12780">
    <property type="entry name" value="N-terminal domain of ligase-like"/>
    <property type="match status" value="1"/>
</dbReference>
<dbReference type="EMBL" id="JACZHT010000001">
    <property type="protein sequence ID" value="MBE1236174.1"/>
    <property type="molecule type" value="Genomic_DNA"/>
</dbReference>
<organism evidence="7 8">
    <name type="scientific">Phaeovibrio sulfidiphilus</name>
    <dbReference type="NCBI Taxonomy" id="1220600"/>
    <lineage>
        <taxon>Bacteria</taxon>
        <taxon>Pseudomonadati</taxon>
        <taxon>Pseudomonadota</taxon>
        <taxon>Alphaproteobacteria</taxon>
        <taxon>Rhodospirillales</taxon>
        <taxon>Rhodospirillaceae</taxon>
        <taxon>Phaeovibrio</taxon>
    </lineage>
</organism>
<evidence type="ECO:0000256" key="3">
    <source>
        <dbReference type="ARBA" id="ARBA00022989"/>
    </source>
</evidence>
<dbReference type="GO" id="GO:0016746">
    <property type="term" value="F:acyltransferase activity"/>
    <property type="evidence" value="ECO:0007669"/>
    <property type="project" value="InterPro"/>
</dbReference>
<dbReference type="RefSeq" id="WP_192533049.1">
    <property type="nucleotide sequence ID" value="NZ_JACZHT010000001.1"/>
</dbReference>
<dbReference type="InterPro" id="IPR042099">
    <property type="entry name" value="ANL_N_sf"/>
</dbReference>
<reference evidence="7" key="1">
    <citation type="submission" date="2020-10" db="EMBL/GenBank/DDBJ databases">
        <title>Genome sequence of the unusual species of purple photosynthetic bacteria, Phaeovibrio sulfidiphilus DSM 23193, type strain.</title>
        <authorList>
            <person name="Kyndt J.A."/>
            <person name="Meyer T.E."/>
        </authorList>
    </citation>
    <scope>NUCLEOTIDE SEQUENCE</scope>
    <source>
        <strain evidence="7">DSM 23193</strain>
    </source>
</reference>
<keyword evidence="3 5" id="KW-1133">Transmembrane helix</keyword>
<dbReference type="SUPFAM" id="SSF69593">
    <property type="entry name" value="Glycerol-3-phosphate (1)-acyltransferase"/>
    <property type="match status" value="1"/>
</dbReference>
<dbReference type="InterPro" id="IPR020845">
    <property type="entry name" value="AMP-binding_CS"/>
</dbReference>
<feature type="transmembrane region" description="Helical" evidence="5">
    <location>
        <begin position="185"/>
        <end position="204"/>
    </location>
</feature>
<dbReference type="GO" id="GO:0031956">
    <property type="term" value="F:medium-chain fatty acid-CoA ligase activity"/>
    <property type="evidence" value="ECO:0007669"/>
    <property type="project" value="TreeGrafter"/>
</dbReference>
<dbReference type="SUPFAM" id="SSF103473">
    <property type="entry name" value="MFS general substrate transporter"/>
    <property type="match status" value="1"/>
</dbReference>
<dbReference type="GO" id="GO:0006631">
    <property type="term" value="P:fatty acid metabolic process"/>
    <property type="evidence" value="ECO:0007669"/>
    <property type="project" value="TreeGrafter"/>
</dbReference>
<accession>A0A8J6YLV1</accession>
<feature type="transmembrane region" description="Helical" evidence="5">
    <location>
        <begin position="20"/>
        <end position="47"/>
    </location>
</feature>
<dbReference type="PANTHER" id="PTHR43201">
    <property type="entry name" value="ACYL-COA SYNTHETASE"/>
    <property type="match status" value="1"/>
</dbReference>
<dbReference type="Gene3D" id="3.30.300.30">
    <property type="match status" value="1"/>
</dbReference>
<evidence type="ECO:0000256" key="2">
    <source>
        <dbReference type="ARBA" id="ARBA00022692"/>
    </source>
</evidence>
<dbReference type="Pfam" id="PF07690">
    <property type="entry name" value="MFS_1"/>
    <property type="match status" value="1"/>
</dbReference>
<dbReference type="Proteomes" id="UP000631034">
    <property type="component" value="Unassembled WGS sequence"/>
</dbReference>
<dbReference type="InterPro" id="IPR000873">
    <property type="entry name" value="AMP-dep_synth/lig_dom"/>
</dbReference>
<feature type="transmembrane region" description="Helical" evidence="5">
    <location>
        <begin position="306"/>
        <end position="333"/>
    </location>
</feature>
<evidence type="ECO:0000313" key="8">
    <source>
        <dbReference type="Proteomes" id="UP000631034"/>
    </source>
</evidence>
<dbReference type="NCBIfam" id="NF005291">
    <property type="entry name" value="PRK06814.1"/>
    <property type="match status" value="1"/>
</dbReference>
<dbReference type="SMART" id="SM00563">
    <property type="entry name" value="PlsC"/>
    <property type="match status" value="1"/>
</dbReference>
<evidence type="ECO:0000313" key="7">
    <source>
        <dbReference type="EMBL" id="MBE1236174.1"/>
    </source>
</evidence>
<dbReference type="SUPFAM" id="SSF56801">
    <property type="entry name" value="Acetyl-CoA synthetase-like"/>
    <property type="match status" value="1"/>
</dbReference>
<feature type="transmembrane region" description="Helical" evidence="5">
    <location>
        <begin position="345"/>
        <end position="369"/>
    </location>
</feature>
<feature type="transmembrane region" description="Helical" evidence="5">
    <location>
        <begin position="271"/>
        <end position="294"/>
    </location>
</feature>
<evidence type="ECO:0000256" key="4">
    <source>
        <dbReference type="ARBA" id="ARBA00023136"/>
    </source>
</evidence>
<protein>
    <submittedName>
        <fullName evidence="7">Acyl-[ACP]--phospholipid O-acyltransferase</fullName>
    </submittedName>
</protein>
<feature type="transmembrane region" description="Helical" evidence="5">
    <location>
        <begin position="59"/>
        <end position="79"/>
    </location>
</feature>
<dbReference type="PROSITE" id="PS00455">
    <property type="entry name" value="AMP_BINDING"/>
    <property type="match status" value="1"/>
</dbReference>
<comment type="similarity">
    <text evidence="1">Belongs to the ATP-dependent AMP-binding enzyme family.</text>
</comment>
<feature type="transmembrane region" description="Helical" evidence="5">
    <location>
        <begin position="159"/>
        <end position="179"/>
    </location>
</feature>